<dbReference type="PANTHER" id="PTHR40031:SF1">
    <property type="entry name" value="MEMBRANE-BOUND METAL-DEPENDENT HYDROLASE"/>
    <property type="match status" value="1"/>
</dbReference>
<proteinExistence type="predicted"/>
<keyword evidence="1" id="KW-0472">Membrane</keyword>
<evidence type="ECO:0000313" key="2">
    <source>
        <dbReference type="EMBL" id="SLN39218.1"/>
    </source>
</evidence>
<feature type="transmembrane region" description="Helical" evidence="1">
    <location>
        <begin position="93"/>
        <end position="112"/>
    </location>
</feature>
<dbReference type="OrthoDB" id="110250at2"/>
<evidence type="ECO:0008006" key="4">
    <source>
        <dbReference type="Google" id="ProtNLM"/>
    </source>
</evidence>
<evidence type="ECO:0000256" key="1">
    <source>
        <dbReference type="SAM" id="Phobius"/>
    </source>
</evidence>
<dbReference type="InterPro" id="IPR007404">
    <property type="entry name" value="YdjM-like"/>
</dbReference>
<organism evidence="2 3">
    <name type="scientific">Oceanibacterium hippocampi</name>
    <dbReference type="NCBI Taxonomy" id="745714"/>
    <lineage>
        <taxon>Bacteria</taxon>
        <taxon>Pseudomonadati</taxon>
        <taxon>Pseudomonadota</taxon>
        <taxon>Alphaproteobacteria</taxon>
        <taxon>Sneathiellales</taxon>
        <taxon>Sneathiellaceae</taxon>
        <taxon>Oceanibacterium</taxon>
    </lineage>
</organism>
<dbReference type="AlphaFoldDB" id="A0A1Y5SJD8"/>
<evidence type="ECO:0000313" key="3">
    <source>
        <dbReference type="Proteomes" id="UP000193200"/>
    </source>
</evidence>
<sequence length="361" mass="38567">MDSLTQFVLGAGVAVACLGPKTGARKAALIGGVLGTLPDLDVLYPFADPVASFTLHRSATHSLLVQALATPVVAEPLVRLFDGLKGERSRTWIAVYLVFATHALLDGLTIYGTRLLWPLVETPFGLGSVFIIDPLYTLPLLVVTVWALFVGGWTPRLARAVTAALVLSTAYQGWAIVEQRLVTERARTALDAHGVTPERLMATAMPFNTLLWRAIAIDGDRYYNLYLPVFGNAPPALHAHRRLPPGGTCIERLPAAATLAAFAHGFYRVDLEGRYLVLSDLRMGLTPAYVFRFAVAEVGGSGAAVEIPPVRMPQTERAAAGDWEWLAAGIAGDIRPRPGEDGAVGAATRIAQAPETAPQGC</sequence>
<dbReference type="InParanoid" id="A0A1Y5SJD8"/>
<dbReference type="Pfam" id="PF04307">
    <property type="entry name" value="YdjM"/>
    <property type="match status" value="1"/>
</dbReference>
<name>A0A1Y5SJD8_9PROT</name>
<protein>
    <recommendedName>
        <fullName evidence="4">Inner membrane protein</fullName>
    </recommendedName>
</protein>
<gene>
    <name evidence="2" type="ORF">OCH7691_01634</name>
</gene>
<dbReference type="InterPro" id="IPR053170">
    <property type="entry name" value="Transcription_regulator"/>
</dbReference>
<keyword evidence="1" id="KW-0812">Transmembrane</keyword>
<keyword evidence="3" id="KW-1185">Reference proteome</keyword>
<dbReference type="PANTHER" id="PTHR40031">
    <property type="entry name" value="HYPOTHETICAL MEMBRANE SPANNING PROTEIN"/>
    <property type="match status" value="1"/>
</dbReference>
<dbReference type="Proteomes" id="UP000193200">
    <property type="component" value="Unassembled WGS sequence"/>
</dbReference>
<accession>A0A1Y5SJD8</accession>
<keyword evidence="1" id="KW-1133">Transmembrane helix</keyword>
<reference evidence="2 3" key="1">
    <citation type="submission" date="2017-03" db="EMBL/GenBank/DDBJ databases">
        <authorList>
            <person name="Afonso C.L."/>
            <person name="Miller P.J."/>
            <person name="Scott M.A."/>
            <person name="Spackman E."/>
            <person name="Goraichik I."/>
            <person name="Dimitrov K.M."/>
            <person name="Suarez D.L."/>
            <person name="Swayne D.E."/>
        </authorList>
    </citation>
    <scope>NUCLEOTIDE SEQUENCE [LARGE SCALE GENOMIC DNA]</scope>
    <source>
        <strain evidence="2 3">CECT 7691</strain>
    </source>
</reference>
<dbReference type="RefSeq" id="WP_085882834.1">
    <property type="nucleotide sequence ID" value="NZ_FWFR01000001.1"/>
</dbReference>
<feature type="transmembrane region" description="Helical" evidence="1">
    <location>
        <begin position="124"/>
        <end position="150"/>
    </location>
</feature>
<dbReference type="EMBL" id="FWFR01000001">
    <property type="protein sequence ID" value="SLN39218.1"/>
    <property type="molecule type" value="Genomic_DNA"/>
</dbReference>